<keyword evidence="4 5" id="KW-0413">Isomerase</keyword>
<feature type="active site" description="Nucleophile" evidence="5">
    <location>
        <position position="39"/>
    </location>
</feature>
<dbReference type="STRING" id="1123231.SAMN02745189_00680"/>
<evidence type="ECO:0000256" key="2">
    <source>
        <dbReference type="ARBA" id="ARBA00005642"/>
    </source>
</evidence>
<gene>
    <name evidence="5" type="primary">truB</name>
    <name evidence="8" type="ORF">SAMN02745189_00680</name>
</gene>
<evidence type="ECO:0000259" key="6">
    <source>
        <dbReference type="Pfam" id="PF01509"/>
    </source>
</evidence>
<evidence type="ECO:0000313" key="8">
    <source>
        <dbReference type="EMBL" id="SHL62085.1"/>
    </source>
</evidence>
<dbReference type="GO" id="GO:0160148">
    <property type="term" value="F:tRNA pseudouridine(55) synthase activity"/>
    <property type="evidence" value="ECO:0007669"/>
    <property type="project" value="UniProtKB-EC"/>
</dbReference>
<dbReference type="Pfam" id="PF16198">
    <property type="entry name" value="TruB_C_2"/>
    <property type="match status" value="1"/>
</dbReference>
<dbReference type="InterPro" id="IPR014780">
    <property type="entry name" value="tRNA_psdUridine_synth_TruB"/>
</dbReference>
<evidence type="ECO:0000259" key="7">
    <source>
        <dbReference type="Pfam" id="PF16198"/>
    </source>
</evidence>
<keyword evidence="9" id="KW-1185">Reference proteome</keyword>
<feature type="domain" description="Pseudouridine synthase II N-terminal" evidence="6">
    <location>
        <begin position="24"/>
        <end position="177"/>
    </location>
</feature>
<accession>A0A1M7C4C8</accession>
<dbReference type="FunFam" id="3.30.2350.10:FF:000011">
    <property type="entry name" value="tRNA pseudouridine synthase B"/>
    <property type="match status" value="1"/>
</dbReference>
<evidence type="ECO:0000256" key="3">
    <source>
        <dbReference type="ARBA" id="ARBA00022694"/>
    </source>
</evidence>
<dbReference type="Gene3D" id="3.30.2350.10">
    <property type="entry name" value="Pseudouridine synthase"/>
    <property type="match status" value="1"/>
</dbReference>
<dbReference type="AlphaFoldDB" id="A0A1M7C4C8"/>
<dbReference type="InterPro" id="IPR020103">
    <property type="entry name" value="PsdUridine_synth_cat_dom_sf"/>
</dbReference>
<dbReference type="NCBIfam" id="TIGR00431">
    <property type="entry name" value="TruB"/>
    <property type="match status" value="1"/>
</dbReference>
<sequence>MYNGVFPIFKDKGMTSHDVVYKMRKILHMKKVGHTGTLDPEVTGVLPVVVGEGTKLAEFMQTRDKSYRAEVTLGAATDTEDAHGEIIERQPPGDIPAEAIDLALRAFQGSYAQQVPLYSSVKVNGRKLYEYARKNVPVERPVKTVFIKEMVRTGDIIRTGSEIKLTVDVVCSKGTYIRTLAVDIGRKLGVPAHMSELMRTGSCGFGLEDTVSLDELSRLSDDEKKQHLQPVKEIIKSENLLEVDDDELLFKVKNGQKLIKSDIMEMVKDKGAYIVFLYEGAPIGMYHQHPSKENVLKPYRMFNRS</sequence>
<dbReference type="OrthoDB" id="9802309at2"/>
<dbReference type="SUPFAM" id="SSF55120">
    <property type="entry name" value="Pseudouridine synthase"/>
    <property type="match status" value="1"/>
</dbReference>
<reference evidence="8 9" key="1">
    <citation type="submission" date="2016-11" db="EMBL/GenBank/DDBJ databases">
        <authorList>
            <person name="Jaros S."/>
            <person name="Januszkiewicz K."/>
            <person name="Wedrychowicz H."/>
        </authorList>
    </citation>
    <scope>NUCLEOTIDE SEQUENCE [LARGE SCALE GENOMIC DNA]</scope>
    <source>
        <strain evidence="8 9">DSM 16010</strain>
    </source>
</reference>
<protein>
    <recommendedName>
        <fullName evidence="5">tRNA pseudouridine synthase B</fullName>
        <ecNumber evidence="5">5.4.99.25</ecNumber>
    </recommendedName>
    <alternativeName>
        <fullName evidence="5">tRNA pseudouridine(55) synthase</fullName>
        <shortName evidence="5">Psi55 synthase</shortName>
    </alternativeName>
    <alternativeName>
        <fullName evidence="5">tRNA pseudouridylate synthase</fullName>
    </alternativeName>
    <alternativeName>
        <fullName evidence="5">tRNA-uridine isomerase</fullName>
    </alternativeName>
</protein>
<evidence type="ECO:0000256" key="1">
    <source>
        <dbReference type="ARBA" id="ARBA00000385"/>
    </source>
</evidence>
<dbReference type="InterPro" id="IPR032819">
    <property type="entry name" value="TruB_C"/>
</dbReference>
<comment type="function">
    <text evidence="5">Responsible for synthesis of pseudouridine from uracil-55 in the psi GC loop of transfer RNAs.</text>
</comment>
<feature type="domain" description="tRNA pseudouridylate synthase B C-terminal" evidence="7">
    <location>
        <begin position="178"/>
        <end position="233"/>
    </location>
</feature>
<dbReference type="GO" id="GO:0003723">
    <property type="term" value="F:RNA binding"/>
    <property type="evidence" value="ECO:0007669"/>
    <property type="project" value="InterPro"/>
</dbReference>
<proteinExistence type="inferred from homology"/>
<keyword evidence="3 5" id="KW-0819">tRNA processing</keyword>
<name>A0A1M7C4C8_9BACL</name>
<organism evidence="8 9">
    <name type="scientific">Lacicoccus alkaliphilus DSM 16010</name>
    <dbReference type="NCBI Taxonomy" id="1123231"/>
    <lineage>
        <taxon>Bacteria</taxon>
        <taxon>Bacillati</taxon>
        <taxon>Bacillota</taxon>
        <taxon>Bacilli</taxon>
        <taxon>Bacillales</taxon>
        <taxon>Salinicoccaceae</taxon>
        <taxon>Lacicoccus</taxon>
    </lineage>
</organism>
<comment type="catalytic activity">
    <reaction evidence="1 5">
        <text>uridine(55) in tRNA = pseudouridine(55) in tRNA</text>
        <dbReference type="Rhea" id="RHEA:42532"/>
        <dbReference type="Rhea" id="RHEA-COMP:10101"/>
        <dbReference type="Rhea" id="RHEA-COMP:10102"/>
        <dbReference type="ChEBI" id="CHEBI:65314"/>
        <dbReference type="ChEBI" id="CHEBI:65315"/>
        <dbReference type="EC" id="5.4.99.25"/>
    </reaction>
</comment>
<dbReference type="PANTHER" id="PTHR13767:SF2">
    <property type="entry name" value="PSEUDOURIDYLATE SYNTHASE TRUB1"/>
    <property type="match status" value="1"/>
</dbReference>
<dbReference type="GO" id="GO:1990481">
    <property type="term" value="P:mRNA pseudouridine synthesis"/>
    <property type="evidence" value="ECO:0007669"/>
    <property type="project" value="TreeGrafter"/>
</dbReference>
<evidence type="ECO:0000256" key="4">
    <source>
        <dbReference type="ARBA" id="ARBA00023235"/>
    </source>
</evidence>
<dbReference type="EMBL" id="FRCF01000002">
    <property type="protein sequence ID" value="SHL62085.1"/>
    <property type="molecule type" value="Genomic_DNA"/>
</dbReference>
<dbReference type="CDD" id="cd02573">
    <property type="entry name" value="PseudoU_synth_EcTruB"/>
    <property type="match status" value="1"/>
</dbReference>
<dbReference type="GO" id="GO:0031119">
    <property type="term" value="P:tRNA pseudouridine synthesis"/>
    <property type="evidence" value="ECO:0007669"/>
    <property type="project" value="UniProtKB-UniRule"/>
</dbReference>
<dbReference type="RefSeq" id="WP_072708268.1">
    <property type="nucleotide sequence ID" value="NZ_FRCF01000002.1"/>
</dbReference>
<dbReference type="HAMAP" id="MF_01080">
    <property type="entry name" value="TruB_bact"/>
    <property type="match status" value="1"/>
</dbReference>
<dbReference type="Pfam" id="PF01509">
    <property type="entry name" value="TruB_N"/>
    <property type="match status" value="1"/>
</dbReference>
<comment type="similarity">
    <text evidence="2 5">Belongs to the pseudouridine synthase TruB family. Type 1 subfamily.</text>
</comment>
<dbReference type="PANTHER" id="PTHR13767">
    <property type="entry name" value="TRNA-PSEUDOURIDINE SYNTHASE"/>
    <property type="match status" value="1"/>
</dbReference>
<dbReference type="InterPro" id="IPR002501">
    <property type="entry name" value="PsdUridine_synth_N"/>
</dbReference>
<dbReference type="EC" id="5.4.99.25" evidence="5"/>
<evidence type="ECO:0000256" key="5">
    <source>
        <dbReference type="HAMAP-Rule" id="MF_01080"/>
    </source>
</evidence>
<dbReference type="Proteomes" id="UP000184206">
    <property type="component" value="Unassembled WGS sequence"/>
</dbReference>
<evidence type="ECO:0000313" key="9">
    <source>
        <dbReference type="Proteomes" id="UP000184206"/>
    </source>
</evidence>